<evidence type="ECO:0000313" key="4">
    <source>
        <dbReference type="EMBL" id="RWR77684.1"/>
    </source>
</evidence>
<dbReference type="PANTHER" id="PTHR24186:SF38">
    <property type="entry name" value="ANKYRIN REPEAT FAMILY PROTEIN"/>
    <property type="match status" value="1"/>
</dbReference>
<protein>
    <submittedName>
        <fullName evidence="4">Ankyrin repeat-containing-like protein</fullName>
    </submittedName>
</protein>
<keyword evidence="1" id="KW-0677">Repeat</keyword>
<dbReference type="InterPro" id="IPR002110">
    <property type="entry name" value="Ankyrin_rpt"/>
</dbReference>
<dbReference type="PROSITE" id="PS50088">
    <property type="entry name" value="ANK_REPEAT"/>
    <property type="match status" value="3"/>
</dbReference>
<dbReference type="Gene3D" id="1.25.40.20">
    <property type="entry name" value="Ankyrin repeat-containing domain"/>
    <property type="match status" value="2"/>
</dbReference>
<sequence>MRHLLFQACAMGDTITFLRLHQEDGSVLDQRTAGSQDTPLHLASRFNHKDLASVIINLQPYMVMTRNEEEETPLHEACRVGGLDIVEQLLNHCPFLAYWRNRAKESALLIACSRGHSQVAFKLANTMPSLAWDESGSLACLLMAASEGETDIVKKILRESPSLAKKKDENGFSALHLASRNGKLEVIKEFLGKYPNLSFRRENDGRTPLHWAVISGQLPVVKEFLLERDRPASFDSVLSIDLINRADNNGDTVLHLAAKMKSTEFDGVKVELMTMTNDLWNRRWTVLNMGGMEFENEKKNILHRVLTNTPDTLFSFYIAALPGKSSASGHVADVREML</sequence>
<reference evidence="4 5" key="1">
    <citation type="journal article" date="2019" name="Nat. Plants">
        <title>Stout camphor tree genome fills gaps in understanding of flowering plant genome evolution.</title>
        <authorList>
            <person name="Chaw S.M."/>
            <person name="Liu Y.C."/>
            <person name="Wu Y.W."/>
            <person name="Wang H.Y."/>
            <person name="Lin C.I."/>
            <person name="Wu C.S."/>
            <person name="Ke H.M."/>
            <person name="Chang L.Y."/>
            <person name="Hsu C.Y."/>
            <person name="Yang H.T."/>
            <person name="Sudianto E."/>
            <person name="Hsu M.H."/>
            <person name="Wu K.P."/>
            <person name="Wang L.N."/>
            <person name="Leebens-Mack J.H."/>
            <person name="Tsai I.J."/>
        </authorList>
    </citation>
    <scope>NUCLEOTIDE SEQUENCE [LARGE SCALE GENOMIC DNA]</scope>
    <source>
        <strain evidence="5">cv. Chaw 1501</strain>
        <tissue evidence="4">Young leaves</tissue>
    </source>
</reference>
<dbReference type="PANTHER" id="PTHR24186">
    <property type="entry name" value="PROTEIN PHOSPHATASE 1 REGULATORY SUBUNIT"/>
    <property type="match status" value="1"/>
</dbReference>
<keyword evidence="2 3" id="KW-0040">ANK repeat</keyword>
<name>A0A443NGQ7_9MAGN</name>
<dbReference type="SUPFAM" id="SSF48403">
    <property type="entry name" value="Ankyrin repeat"/>
    <property type="match status" value="1"/>
</dbReference>
<dbReference type="Proteomes" id="UP000283530">
    <property type="component" value="Unassembled WGS sequence"/>
</dbReference>
<dbReference type="GO" id="GO:0005886">
    <property type="term" value="C:plasma membrane"/>
    <property type="evidence" value="ECO:0007669"/>
    <property type="project" value="TreeGrafter"/>
</dbReference>
<comment type="caution">
    <text evidence="4">The sequence shown here is derived from an EMBL/GenBank/DDBJ whole genome shotgun (WGS) entry which is preliminary data.</text>
</comment>
<evidence type="ECO:0000256" key="1">
    <source>
        <dbReference type="ARBA" id="ARBA00022737"/>
    </source>
</evidence>
<dbReference type="SMART" id="SM00248">
    <property type="entry name" value="ANK"/>
    <property type="match status" value="6"/>
</dbReference>
<dbReference type="InterPro" id="IPR036770">
    <property type="entry name" value="Ankyrin_rpt-contain_sf"/>
</dbReference>
<evidence type="ECO:0000256" key="3">
    <source>
        <dbReference type="PROSITE-ProRule" id="PRU00023"/>
    </source>
</evidence>
<organism evidence="4 5">
    <name type="scientific">Cinnamomum micranthum f. kanehirae</name>
    <dbReference type="NCBI Taxonomy" id="337451"/>
    <lineage>
        <taxon>Eukaryota</taxon>
        <taxon>Viridiplantae</taxon>
        <taxon>Streptophyta</taxon>
        <taxon>Embryophyta</taxon>
        <taxon>Tracheophyta</taxon>
        <taxon>Spermatophyta</taxon>
        <taxon>Magnoliopsida</taxon>
        <taxon>Magnoliidae</taxon>
        <taxon>Laurales</taxon>
        <taxon>Lauraceae</taxon>
        <taxon>Cinnamomum</taxon>
    </lineage>
</organism>
<dbReference type="PROSITE" id="PS50297">
    <property type="entry name" value="ANK_REP_REGION"/>
    <property type="match status" value="3"/>
</dbReference>
<dbReference type="Pfam" id="PF12796">
    <property type="entry name" value="Ank_2"/>
    <property type="match status" value="2"/>
</dbReference>
<dbReference type="AlphaFoldDB" id="A0A443NGQ7"/>
<dbReference type="EMBL" id="QPKB01000002">
    <property type="protein sequence ID" value="RWR77684.1"/>
    <property type="molecule type" value="Genomic_DNA"/>
</dbReference>
<accession>A0A443NGQ7</accession>
<dbReference type="STRING" id="337451.A0A443NGQ7"/>
<gene>
    <name evidence="4" type="ORF">CKAN_00618300</name>
</gene>
<feature type="repeat" description="ANK" evidence="3">
    <location>
        <begin position="69"/>
        <end position="92"/>
    </location>
</feature>
<evidence type="ECO:0000256" key="2">
    <source>
        <dbReference type="ARBA" id="ARBA00023043"/>
    </source>
</evidence>
<keyword evidence="5" id="KW-1185">Reference proteome</keyword>
<feature type="repeat" description="ANK" evidence="3">
    <location>
        <begin position="170"/>
        <end position="202"/>
    </location>
</feature>
<feature type="repeat" description="ANK" evidence="3">
    <location>
        <begin position="204"/>
        <end position="228"/>
    </location>
</feature>
<dbReference type="OrthoDB" id="20872at2759"/>
<proteinExistence type="predicted"/>
<evidence type="ECO:0000313" key="5">
    <source>
        <dbReference type="Proteomes" id="UP000283530"/>
    </source>
</evidence>